<sequence>MGVAIDDIIPATTQVNPAFWMKAAQGAIRRECGWHVAPIIDETLELDGMGGTTLLIPSLRVREIQQVVSDGVDVTERVKHSRTAGVLTLASGWSRDVGAITVKLKHGFAADEVPEVAALIVTLTKRAAAGGIVVQQAIGGASQRLATGKDGAALGVPLLESERATLAPYVLTWGP</sequence>
<dbReference type="RefSeq" id="WP_128387529.1">
    <property type="nucleotide sequence ID" value="NZ_CP035037.1"/>
</dbReference>
<gene>
    <name evidence="1" type="ORF">Leucomu_13490</name>
</gene>
<protein>
    <recommendedName>
        <fullName evidence="3">Phage gp6-like head-tail connector protein</fullName>
    </recommendedName>
</protein>
<accession>A0ABX5QI67</accession>
<dbReference type="Proteomes" id="UP000285768">
    <property type="component" value="Chromosome"/>
</dbReference>
<keyword evidence="2" id="KW-1185">Reference proteome</keyword>
<organism evidence="1 2">
    <name type="scientific">Leucobacter muris</name>
    <dbReference type="NCBI Taxonomy" id="1935379"/>
    <lineage>
        <taxon>Bacteria</taxon>
        <taxon>Bacillati</taxon>
        <taxon>Actinomycetota</taxon>
        <taxon>Actinomycetes</taxon>
        <taxon>Micrococcales</taxon>
        <taxon>Microbacteriaceae</taxon>
        <taxon>Leucobacter</taxon>
    </lineage>
</organism>
<evidence type="ECO:0000313" key="1">
    <source>
        <dbReference type="EMBL" id="QAB18787.1"/>
    </source>
</evidence>
<evidence type="ECO:0000313" key="2">
    <source>
        <dbReference type="Proteomes" id="UP000285768"/>
    </source>
</evidence>
<proteinExistence type="predicted"/>
<evidence type="ECO:0008006" key="3">
    <source>
        <dbReference type="Google" id="ProtNLM"/>
    </source>
</evidence>
<reference evidence="1 2" key="1">
    <citation type="submission" date="2019-01" db="EMBL/GenBank/DDBJ databases">
        <title>Leucobacter muris sp. nov. isolated from the nose of a laboratory mouse.</title>
        <authorList>
            <person name="Benga L."/>
            <person name="Sproeer C."/>
            <person name="Schumann P."/>
            <person name="Verbarg S."/>
            <person name="Bunk B."/>
            <person name="Engelhardt E."/>
            <person name="Benten P.M."/>
            <person name="Sager M."/>
        </authorList>
    </citation>
    <scope>NUCLEOTIDE SEQUENCE [LARGE SCALE GENOMIC DNA]</scope>
    <source>
        <strain evidence="1 2">DSM 101948</strain>
    </source>
</reference>
<dbReference type="EMBL" id="CP035037">
    <property type="protein sequence ID" value="QAB18787.1"/>
    <property type="molecule type" value="Genomic_DNA"/>
</dbReference>
<name>A0ABX5QI67_9MICO</name>